<evidence type="ECO:0000259" key="7">
    <source>
        <dbReference type="Pfam" id="PF09335"/>
    </source>
</evidence>
<dbReference type="PANTHER" id="PTHR42709:SF6">
    <property type="entry name" value="UNDECAPRENYL PHOSPHATE TRANSPORTER A"/>
    <property type="match status" value="1"/>
</dbReference>
<feature type="domain" description="VTT" evidence="7">
    <location>
        <begin position="35"/>
        <end position="156"/>
    </location>
</feature>
<dbReference type="PANTHER" id="PTHR42709">
    <property type="entry name" value="ALKALINE PHOSPHATASE LIKE PROTEIN"/>
    <property type="match status" value="1"/>
</dbReference>
<keyword evidence="3 6" id="KW-0812">Transmembrane</keyword>
<evidence type="ECO:0000313" key="9">
    <source>
        <dbReference type="Proteomes" id="UP000680706"/>
    </source>
</evidence>
<dbReference type="EMBL" id="CP074126">
    <property type="protein sequence ID" value="QUS55163.1"/>
    <property type="molecule type" value="Genomic_DNA"/>
</dbReference>
<keyword evidence="9" id="KW-1185">Reference proteome</keyword>
<feature type="transmembrane region" description="Helical" evidence="6">
    <location>
        <begin position="53"/>
        <end position="73"/>
    </location>
</feature>
<feature type="transmembrane region" description="Helical" evidence="6">
    <location>
        <begin position="12"/>
        <end position="33"/>
    </location>
</feature>
<evidence type="ECO:0000256" key="5">
    <source>
        <dbReference type="ARBA" id="ARBA00023136"/>
    </source>
</evidence>
<evidence type="ECO:0000256" key="2">
    <source>
        <dbReference type="ARBA" id="ARBA00022475"/>
    </source>
</evidence>
<feature type="transmembrane region" description="Helical" evidence="6">
    <location>
        <begin position="105"/>
        <end position="124"/>
    </location>
</feature>
<feature type="transmembrane region" description="Helical" evidence="6">
    <location>
        <begin position="136"/>
        <end position="157"/>
    </location>
</feature>
<feature type="transmembrane region" description="Helical" evidence="6">
    <location>
        <begin position="203"/>
        <end position="222"/>
    </location>
</feature>
<evidence type="ECO:0000256" key="4">
    <source>
        <dbReference type="ARBA" id="ARBA00022989"/>
    </source>
</evidence>
<protein>
    <submittedName>
        <fullName evidence="8">VTT domain-containing protein</fullName>
    </submittedName>
</protein>
<dbReference type="InterPro" id="IPR032816">
    <property type="entry name" value="VTT_dom"/>
</dbReference>
<evidence type="ECO:0000256" key="3">
    <source>
        <dbReference type="ARBA" id="ARBA00022692"/>
    </source>
</evidence>
<dbReference type="InterPro" id="IPR051311">
    <property type="entry name" value="DedA_domain"/>
</dbReference>
<dbReference type="Proteomes" id="UP000680706">
    <property type="component" value="Chromosome"/>
</dbReference>
<dbReference type="Pfam" id="PF09335">
    <property type="entry name" value="VTT_dom"/>
    <property type="match status" value="1"/>
</dbReference>
<comment type="subcellular location">
    <subcellularLocation>
        <location evidence="1">Cell membrane</location>
        <topology evidence="1">Multi-pass membrane protein</topology>
    </subcellularLocation>
</comment>
<proteinExistence type="predicted"/>
<gene>
    <name evidence="8" type="ORF">KGB56_17655</name>
</gene>
<name>A0ABX8AJN5_9HYPH</name>
<sequence>MQEFVTTFNGPLSYALLAAIAFGDALIGPSFFVFGEIAFLAAGALYAASGDPWPIIVVMTAALLADITSYLLGRVYGTRAILRFLKPLKRRRAWHKARTALQKHAVLFIISARILGPLAWITPFLSGASNIPASRFLPATTLGVLLGVGQFCLYGALGTKGLEALHPYVQPLISLLYDHYALLLFAATMAPTAYLTFRYTHLLLTDKLLLVTIISGSIFLTANMI</sequence>
<evidence type="ECO:0000256" key="1">
    <source>
        <dbReference type="ARBA" id="ARBA00004651"/>
    </source>
</evidence>
<evidence type="ECO:0000256" key="6">
    <source>
        <dbReference type="SAM" id="Phobius"/>
    </source>
</evidence>
<evidence type="ECO:0000313" key="8">
    <source>
        <dbReference type="EMBL" id="QUS55163.1"/>
    </source>
</evidence>
<keyword evidence="4 6" id="KW-1133">Transmembrane helix</keyword>
<organism evidence="8 9">
    <name type="scientific">Pseudovibrio brasiliensis</name>
    <dbReference type="NCBI Taxonomy" id="1898042"/>
    <lineage>
        <taxon>Bacteria</taxon>
        <taxon>Pseudomonadati</taxon>
        <taxon>Pseudomonadota</taxon>
        <taxon>Alphaproteobacteria</taxon>
        <taxon>Hyphomicrobiales</taxon>
        <taxon>Stappiaceae</taxon>
        <taxon>Pseudovibrio</taxon>
    </lineage>
</organism>
<dbReference type="RefSeq" id="WP_075700729.1">
    <property type="nucleotide sequence ID" value="NZ_CP074126.1"/>
</dbReference>
<accession>A0ABX8AJN5</accession>
<keyword evidence="5 6" id="KW-0472">Membrane</keyword>
<reference evidence="8 9" key="1">
    <citation type="journal article" date="2021" name="Angew. Chem. Int. Ed. Engl.">
        <title>A novel family of nonribosomal peptides modulate collective behavior in Pseudovibrio bacteria isolated from marine sponges.</title>
        <authorList>
            <person name="Ioca L.P."/>
            <person name="Dai Y."/>
            <person name="Kunakom S."/>
            <person name="Diaz-Espinosa J."/>
            <person name="Krunic A."/>
            <person name="Crnkovic C.M."/>
            <person name="Orjala J."/>
            <person name="Sanchez L.M."/>
            <person name="Ferreira A.G."/>
            <person name="Berlinck R.G.S."/>
            <person name="Eustaquio A.S."/>
        </authorList>
    </citation>
    <scope>NUCLEOTIDE SEQUENCE [LARGE SCALE GENOMIC DNA]</scope>
    <source>
        <strain evidence="8 9">Ab134</strain>
    </source>
</reference>
<keyword evidence="2" id="KW-1003">Cell membrane</keyword>